<name>A0ABS8TB85_DATST</name>
<dbReference type="Proteomes" id="UP000823775">
    <property type="component" value="Unassembled WGS sequence"/>
</dbReference>
<evidence type="ECO:0000313" key="3">
    <source>
        <dbReference type="Proteomes" id="UP000823775"/>
    </source>
</evidence>
<proteinExistence type="predicted"/>
<feature type="compositionally biased region" description="Basic and acidic residues" evidence="1">
    <location>
        <begin position="85"/>
        <end position="95"/>
    </location>
</feature>
<evidence type="ECO:0000256" key="1">
    <source>
        <dbReference type="SAM" id="MobiDB-lite"/>
    </source>
</evidence>
<comment type="caution">
    <text evidence="2">The sequence shown here is derived from an EMBL/GenBank/DDBJ whole genome shotgun (WGS) entry which is preliminary data.</text>
</comment>
<reference evidence="2 3" key="1">
    <citation type="journal article" date="2021" name="BMC Genomics">
        <title>Datura genome reveals duplications of psychoactive alkaloid biosynthetic genes and high mutation rate following tissue culture.</title>
        <authorList>
            <person name="Rajewski A."/>
            <person name="Carter-House D."/>
            <person name="Stajich J."/>
            <person name="Litt A."/>
        </authorList>
    </citation>
    <scope>NUCLEOTIDE SEQUENCE [LARGE SCALE GENOMIC DNA]</scope>
    <source>
        <strain evidence="2">AR-01</strain>
    </source>
</reference>
<accession>A0ABS8TB85</accession>
<feature type="compositionally biased region" description="Basic and acidic residues" evidence="1">
    <location>
        <begin position="111"/>
        <end position="133"/>
    </location>
</feature>
<sequence>MCLHVPPAVPVLRILRWHIQCFLATFLTIGSKSGHSVLRFGISIFEILTIVYSVRFSSTLRHRLVWYAIQPELPFKGQKASQVKAETRSDKSTQERDEDGSSQQESEIEYGDDKVQDGSVDHSKDNKDADRDGSCIAESSGSSSDSNRPSIDIAVKTIKFDDYNLKMLMNLQKDLDGDIVVRLL</sequence>
<dbReference type="EMBL" id="JACEIK010001312">
    <property type="protein sequence ID" value="MCD7468261.1"/>
    <property type="molecule type" value="Genomic_DNA"/>
</dbReference>
<feature type="compositionally biased region" description="Low complexity" evidence="1">
    <location>
        <begin position="134"/>
        <end position="150"/>
    </location>
</feature>
<evidence type="ECO:0000313" key="2">
    <source>
        <dbReference type="EMBL" id="MCD7468261.1"/>
    </source>
</evidence>
<gene>
    <name evidence="2" type="ORF">HAX54_006277</name>
</gene>
<organism evidence="2 3">
    <name type="scientific">Datura stramonium</name>
    <name type="common">Jimsonweed</name>
    <name type="synonym">Common thornapple</name>
    <dbReference type="NCBI Taxonomy" id="4076"/>
    <lineage>
        <taxon>Eukaryota</taxon>
        <taxon>Viridiplantae</taxon>
        <taxon>Streptophyta</taxon>
        <taxon>Embryophyta</taxon>
        <taxon>Tracheophyta</taxon>
        <taxon>Spermatophyta</taxon>
        <taxon>Magnoliopsida</taxon>
        <taxon>eudicotyledons</taxon>
        <taxon>Gunneridae</taxon>
        <taxon>Pentapetalae</taxon>
        <taxon>asterids</taxon>
        <taxon>lamiids</taxon>
        <taxon>Solanales</taxon>
        <taxon>Solanaceae</taxon>
        <taxon>Solanoideae</taxon>
        <taxon>Datureae</taxon>
        <taxon>Datura</taxon>
    </lineage>
</organism>
<protein>
    <submittedName>
        <fullName evidence="2">Uncharacterized protein</fullName>
    </submittedName>
</protein>
<keyword evidence="3" id="KW-1185">Reference proteome</keyword>
<feature type="non-terminal residue" evidence="2">
    <location>
        <position position="184"/>
    </location>
</feature>
<feature type="region of interest" description="Disordered" evidence="1">
    <location>
        <begin position="79"/>
        <end position="150"/>
    </location>
</feature>
<feature type="compositionally biased region" description="Acidic residues" evidence="1">
    <location>
        <begin position="96"/>
        <end position="110"/>
    </location>
</feature>